<accession>A0A422NMH7</accession>
<keyword evidence="4" id="KW-0677">Repeat</keyword>
<name>A0A422NMH7_9TRYP</name>
<keyword evidence="6 8" id="KW-0472">Membrane</keyword>
<dbReference type="AlphaFoldDB" id="A0A422NMH7"/>
<dbReference type="GeneID" id="40321141"/>
<proteinExistence type="inferred from homology"/>
<reference evidence="10 11" key="1">
    <citation type="journal article" date="2018" name="BMC Genomics">
        <title>Genomic comparison of Trypanosoma conorhini and Trypanosoma rangeli to Trypanosoma cruzi strains of high and low virulence.</title>
        <authorList>
            <person name="Bradwell K.R."/>
            <person name="Koparde V.N."/>
            <person name="Matveyev A.V."/>
            <person name="Serrano M.G."/>
            <person name="Alves J.M."/>
            <person name="Parikh H."/>
            <person name="Huang B."/>
            <person name="Lee V."/>
            <person name="Espinosa-Alvarez O."/>
            <person name="Ortiz P.A."/>
            <person name="Costa-Martins A.G."/>
            <person name="Teixeira M.M."/>
            <person name="Buck G.A."/>
        </authorList>
    </citation>
    <scope>NUCLEOTIDE SEQUENCE [LARGE SCALE GENOMIC DNA]</scope>
    <source>
        <strain evidence="10 11">025E</strain>
    </source>
</reference>
<evidence type="ECO:0000256" key="1">
    <source>
        <dbReference type="ARBA" id="ARBA00004141"/>
    </source>
</evidence>
<dbReference type="Pfam" id="PF04193">
    <property type="entry name" value="PQ-loop"/>
    <property type="match status" value="2"/>
</dbReference>
<feature type="transmembrane region" description="Helical" evidence="9">
    <location>
        <begin position="207"/>
        <end position="228"/>
    </location>
</feature>
<feature type="transmembrane region" description="Helical" evidence="9">
    <location>
        <begin position="27"/>
        <end position="49"/>
    </location>
</feature>
<dbReference type="InterPro" id="IPR006603">
    <property type="entry name" value="PQ-loop_rpt"/>
</dbReference>
<protein>
    <recommendedName>
        <fullName evidence="8">Mannose-P-dolichol utilization defect 1 protein homolog</fullName>
    </recommendedName>
</protein>
<evidence type="ECO:0000256" key="8">
    <source>
        <dbReference type="PIRNR" id="PIRNR023381"/>
    </source>
</evidence>
<evidence type="ECO:0000313" key="11">
    <source>
        <dbReference type="Proteomes" id="UP000284403"/>
    </source>
</evidence>
<evidence type="ECO:0000256" key="5">
    <source>
        <dbReference type="ARBA" id="ARBA00022989"/>
    </source>
</evidence>
<evidence type="ECO:0000256" key="6">
    <source>
        <dbReference type="ARBA" id="ARBA00023136"/>
    </source>
</evidence>
<dbReference type="InterPro" id="IPR016817">
    <property type="entry name" value="MannP-dilichol_defect-1"/>
</dbReference>
<keyword evidence="2" id="KW-0813">Transport</keyword>
<keyword evidence="5 8" id="KW-1133">Transmembrane helix</keyword>
<evidence type="ECO:0000313" key="10">
    <source>
        <dbReference type="EMBL" id="RNF06579.1"/>
    </source>
</evidence>
<evidence type="ECO:0000256" key="2">
    <source>
        <dbReference type="ARBA" id="ARBA00022448"/>
    </source>
</evidence>
<dbReference type="Proteomes" id="UP000284403">
    <property type="component" value="Unassembled WGS sequence"/>
</dbReference>
<evidence type="ECO:0000256" key="9">
    <source>
        <dbReference type="SAM" id="Phobius"/>
    </source>
</evidence>
<dbReference type="PANTHER" id="PTHR12226">
    <property type="entry name" value="MANNOSE-P-DOLICHOL UTILIZATION DEFECT 1 LEC35 -RELATED"/>
    <property type="match status" value="1"/>
</dbReference>
<comment type="caution">
    <text evidence="10">The sequence shown here is derived from an EMBL/GenBank/DDBJ whole genome shotgun (WGS) entry which is preliminary data.</text>
</comment>
<dbReference type="Gene3D" id="1.20.1280.290">
    <property type="match status" value="1"/>
</dbReference>
<dbReference type="RefSeq" id="XP_029225492.1">
    <property type="nucleotide sequence ID" value="XM_029374395.1"/>
</dbReference>
<feature type="transmembrane region" description="Helical" evidence="9">
    <location>
        <begin position="177"/>
        <end position="195"/>
    </location>
</feature>
<dbReference type="SMART" id="SM00679">
    <property type="entry name" value="CTNS"/>
    <property type="match status" value="2"/>
</dbReference>
<keyword evidence="11" id="KW-1185">Reference proteome</keyword>
<dbReference type="PIRSF" id="PIRSF023381">
    <property type="entry name" value="MannP-dilichol_defect-1p"/>
    <property type="match status" value="1"/>
</dbReference>
<dbReference type="GO" id="GO:0016020">
    <property type="term" value="C:membrane"/>
    <property type="evidence" value="ECO:0007669"/>
    <property type="project" value="UniProtKB-SubCell"/>
</dbReference>
<dbReference type="EMBL" id="MKKU01000593">
    <property type="protein sequence ID" value="RNF06579.1"/>
    <property type="molecule type" value="Genomic_DNA"/>
</dbReference>
<dbReference type="PANTHER" id="PTHR12226:SF2">
    <property type="entry name" value="MANNOSE-P-DOLICHOL UTILIZATION DEFECT 1 PROTEIN"/>
    <property type="match status" value="1"/>
</dbReference>
<organism evidence="10 11">
    <name type="scientific">Trypanosoma conorhini</name>
    <dbReference type="NCBI Taxonomy" id="83891"/>
    <lineage>
        <taxon>Eukaryota</taxon>
        <taxon>Discoba</taxon>
        <taxon>Euglenozoa</taxon>
        <taxon>Kinetoplastea</taxon>
        <taxon>Metakinetoplastina</taxon>
        <taxon>Trypanosomatida</taxon>
        <taxon>Trypanosomatidae</taxon>
        <taxon>Trypanosoma</taxon>
    </lineage>
</organism>
<comment type="similarity">
    <text evidence="7 8">Belongs to the MPDU1 (TC 2.A.43.3) family.</text>
</comment>
<sequence length="252" mass="28275">MESPDSTPFTATPLFVNEGGNLDVEAIVRYFVAYVLPYGVVFGSVLLKVPQIVKILQHRSAVGISFTSLCFDTTAFVITTSWGIAQALNFKDYGENMLILVEVAFLLLLVGYLQHTMSRALLVFTLEAVSLVAMSSGFLPRVFHEWLFSIQILFGISSRVPQILMNYRNQSTGHLSFLTFWLAMCGGISRLLTTFQNVSVEQGKYMMLMQFGVAVTLNAVILLQIVAYREKTRKQIAQQKHEKTAEVDKKQK</sequence>
<keyword evidence="3 8" id="KW-0812">Transmembrane</keyword>
<gene>
    <name evidence="10" type="ORF">Tco025E_07530</name>
</gene>
<feature type="transmembrane region" description="Helical" evidence="9">
    <location>
        <begin position="97"/>
        <end position="113"/>
    </location>
</feature>
<evidence type="ECO:0000256" key="4">
    <source>
        <dbReference type="ARBA" id="ARBA00022737"/>
    </source>
</evidence>
<dbReference type="OrthoDB" id="271506at2759"/>
<evidence type="ECO:0000256" key="3">
    <source>
        <dbReference type="ARBA" id="ARBA00022692"/>
    </source>
</evidence>
<feature type="transmembrane region" description="Helical" evidence="9">
    <location>
        <begin position="120"/>
        <end position="140"/>
    </location>
</feature>
<feature type="transmembrane region" description="Helical" evidence="9">
    <location>
        <begin position="146"/>
        <end position="165"/>
    </location>
</feature>
<evidence type="ECO:0000256" key="7">
    <source>
        <dbReference type="ARBA" id="ARBA00038475"/>
    </source>
</evidence>
<feature type="transmembrane region" description="Helical" evidence="9">
    <location>
        <begin position="61"/>
        <end position="85"/>
    </location>
</feature>
<comment type="subcellular location">
    <subcellularLocation>
        <location evidence="1 8">Membrane</location>
        <topology evidence="1 8">Multi-pass membrane protein</topology>
    </subcellularLocation>
</comment>